<keyword evidence="1" id="KW-0805">Transcription regulation</keyword>
<keyword evidence="6" id="KW-1185">Reference proteome</keyword>
<evidence type="ECO:0000259" key="4">
    <source>
        <dbReference type="PROSITE" id="PS50943"/>
    </source>
</evidence>
<dbReference type="Gene3D" id="1.10.260.40">
    <property type="entry name" value="lambda repressor-like DNA-binding domains"/>
    <property type="match status" value="1"/>
</dbReference>
<organism evidence="5 6">
    <name type="scientific">Bacteroides sedimenti</name>
    <dbReference type="NCBI Taxonomy" id="2136147"/>
    <lineage>
        <taxon>Bacteria</taxon>
        <taxon>Pseudomonadati</taxon>
        <taxon>Bacteroidota</taxon>
        <taxon>Bacteroidia</taxon>
        <taxon>Bacteroidales</taxon>
        <taxon>Bacteroidaceae</taxon>
        <taxon>Bacteroides</taxon>
    </lineage>
</organism>
<dbReference type="Gene3D" id="2.10.109.10">
    <property type="entry name" value="Umud Fragment, subunit A"/>
    <property type="match status" value="1"/>
</dbReference>
<keyword evidence="3" id="KW-0804">Transcription</keyword>
<dbReference type="InterPro" id="IPR015927">
    <property type="entry name" value="Peptidase_S24_S26A/B/C"/>
</dbReference>
<evidence type="ECO:0000256" key="3">
    <source>
        <dbReference type="ARBA" id="ARBA00023163"/>
    </source>
</evidence>
<sequence length="234" mass="25907">MKTVDNQQIKERIRELLRQHGDSVNSLSKELRVSQKTLNNQINGTCALSLDTIVNIATHYRTSADRLLALWADPVQEITHPDVINLPTPDTPSKKEEGAIPLFRMRPGLSLRSFLNNKEPYAVDSIKIPRSPKCDGALYVINDSMYPLIKPGDIVAFSEIKDLSYIISGEIYLVGVNMGGEFYTLCKYVKTIPGEPDKVTLLNFAEGGDSLIIDKSCIEAIAIVKASINFRGIG</sequence>
<evidence type="ECO:0000313" key="5">
    <source>
        <dbReference type="EMBL" id="BEG98135.1"/>
    </source>
</evidence>
<keyword evidence="2" id="KW-0238">DNA-binding</keyword>
<name>A0ABM8IEG0_9BACE</name>
<dbReference type="PANTHER" id="PTHR40661:SF1">
    <property type="entry name" value="HTH CRO_C1-TYPE DOMAIN-CONTAINING PROTEIN"/>
    <property type="match status" value="1"/>
</dbReference>
<dbReference type="RefSeq" id="WP_353332827.1">
    <property type="nucleotide sequence ID" value="NZ_AP028055.1"/>
</dbReference>
<dbReference type="Proteomes" id="UP001496674">
    <property type="component" value="Chromosome"/>
</dbReference>
<dbReference type="InterPro" id="IPR036286">
    <property type="entry name" value="LexA/Signal_pep-like_sf"/>
</dbReference>
<feature type="domain" description="HTH cro/C1-type" evidence="4">
    <location>
        <begin position="13"/>
        <end position="67"/>
    </location>
</feature>
<protein>
    <recommendedName>
        <fullName evidence="4">HTH cro/C1-type domain-containing protein</fullName>
    </recommendedName>
</protein>
<dbReference type="PROSITE" id="PS50943">
    <property type="entry name" value="HTH_CROC1"/>
    <property type="match status" value="1"/>
</dbReference>
<dbReference type="SUPFAM" id="SSF47413">
    <property type="entry name" value="lambda repressor-like DNA-binding domains"/>
    <property type="match status" value="1"/>
</dbReference>
<dbReference type="EMBL" id="AP028055">
    <property type="protein sequence ID" value="BEG98135.1"/>
    <property type="molecule type" value="Genomic_DNA"/>
</dbReference>
<dbReference type="SUPFAM" id="SSF51306">
    <property type="entry name" value="LexA/Signal peptidase"/>
    <property type="match status" value="1"/>
</dbReference>
<reference evidence="5 6" key="1">
    <citation type="submission" date="2023-04" db="EMBL/GenBank/DDBJ databases">
        <title>Draft genome sequence of acteroides sedimenti strain YN3PY1.</title>
        <authorList>
            <person name="Yoshida N."/>
        </authorList>
    </citation>
    <scope>NUCLEOTIDE SEQUENCE [LARGE SCALE GENOMIC DNA]</scope>
    <source>
        <strain evidence="5 6">YN3PY1</strain>
    </source>
</reference>
<dbReference type="CDD" id="cd06462">
    <property type="entry name" value="Peptidase_S24_S26"/>
    <property type="match status" value="1"/>
</dbReference>
<proteinExistence type="predicted"/>
<accession>A0ABM8IEG0</accession>
<gene>
    <name evidence="5" type="ORF">BSYN_04000</name>
</gene>
<dbReference type="SMART" id="SM00530">
    <property type="entry name" value="HTH_XRE"/>
    <property type="match status" value="1"/>
</dbReference>
<dbReference type="InterPro" id="IPR010982">
    <property type="entry name" value="Lambda_DNA-bd_dom_sf"/>
</dbReference>
<dbReference type="InterPro" id="IPR001387">
    <property type="entry name" value="Cro/C1-type_HTH"/>
</dbReference>
<evidence type="ECO:0000313" key="6">
    <source>
        <dbReference type="Proteomes" id="UP001496674"/>
    </source>
</evidence>
<dbReference type="CDD" id="cd00093">
    <property type="entry name" value="HTH_XRE"/>
    <property type="match status" value="1"/>
</dbReference>
<evidence type="ECO:0000256" key="1">
    <source>
        <dbReference type="ARBA" id="ARBA00023015"/>
    </source>
</evidence>
<evidence type="ECO:0000256" key="2">
    <source>
        <dbReference type="ARBA" id="ARBA00023125"/>
    </source>
</evidence>
<dbReference type="Pfam" id="PF00717">
    <property type="entry name" value="Peptidase_S24"/>
    <property type="match status" value="1"/>
</dbReference>
<dbReference type="PANTHER" id="PTHR40661">
    <property type="match status" value="1"/>
</dbReference>